<comment type="caution">
    <text evidence="1">The sequence shown here is derived from an EMBL/GenBank/DDBJ whole genome shotgun (WGS) entry which is preliminary data.</text>
</comment>
<gene>
    <name evidence="1" type="ORF">VP01_2140g3</name>
</gene>
<evidence type="ECO:0000313" key="2">
    <source>
        <dbReference type="Proteomes" id="UP000037035"/>
    </source>
</evidence>
<evidence type="ECO:0008006" key="3">
    <source>
        <dbReference type="Google" id="ProtNLM"/>
    </source>
</evidence>
<name>A0A0L6VAD4_9BASI</name>
<evidence type="ECO:0000313" key="1">
    <source>
        <dbReference type="EMBL" id="KNZ57502.1"/>
    </source>
</evidence>
<proteinExistence type="predicted"/>
<keyword evidence="2" id="KW-1185">Reference proteome</keyword>
<protein>
    <recommendedName>
        <fullName evidence="3">Transposase</fullName>
    </recommendedName>
</protein>
<dbReference type="Proteomes" id="UP000037035">
    <property type="component" value="Unassembled WGS sequence"/>
</dbReference>
<dbReference type="PANTHER" id="PTHR46564:SF1">
    <property type="entry name" value="TRANSPOSASE"/>
    <property type="match status" value="1"/>
</dbReference>
<accession>A0A0L6VAD4</accession>
<reference evidence="1 2" key="1">
    <citation type="submission" date="2015-08" db="EMBL/GenBank/DDBJ databases">
        <title>Next Generation Sequencing and Analysis of the Genome of Puccinia sorghi L Schw, the Causal Agent of Maize Common Rust.</title>
        <authorList>
            <person name="Rochi L."/>
            <person name="Burguener G."/>
            <person name="Darino M."/>
            <person name="Turjanski A."/>
            <person name="Kreff E."/>
            <person name="Dieguez M.J."/>
            <person name="Sacco F."/>
        </authorList>
    </citation>
    <scope>NUCLEOTIDE SEQUENCE [LARGE SCALE GENOMIC DNA]</scope>
    <source>
        <strain evidence="1 2">RO10H11247</strain>
    </source>
</reference>
<organism evidence="1 2">
    <name type="scientific">Puccinia sorghi</name>
    <dbReference type="NCBI Taxonomy" id="27349"/>
    <lineage>
        <taxon>Eukaryota</taxon>
        <taxon>Fungi</taxon>
        <taxon>Dikarya</taxon>
        <taxon>Basidiomycota</taxon>
        <taxon>Pucciniomycotina</taxon>
        <taxon>Pucciniomycetes</taxon>
        <taxon>Pucciniales</taxon>
        <taxon>Pucciniaceae</taxon>
        <taxon>Puccinia</taxon>
    </lineage>
</organism>
<sequence>MVYIAYAPAKKVAVVQMTLHGHTQVAICNILGYSISCQSLGRWLTFYKETCAVVFDPDDYKERGRPKLLNAEDSMFMVWSIYR</sequence>
<dbReference type="PANTHER" id="PTHR46564">
    <property type="entry name" value="TRANSPOSASE"/>
    <property type="match status" value="1"/>
</dbReference>
<dbReference type="VEuPathDB" id="FungiDB:VP01_2140g3"/>
<dbReference type="AlphaFoldDB" id="A0A0L6VAD4"/>
<dbReference type="EMBL" id="LAVV01006993">
    <property type="protein sequence ID" value="KNZ57502.1"/>
    <property type="molecule type" value="Genomic_DNA"/>
</dbReference>